<dbReference type="InterPro" id="IPR051850">
    <property type="entry name" value="Polysacch_Lyase_4"/>
</dbReference>
<gene>
    <name evidence="1" type="ORF">F3Y22_tig00111947pilonHSYRG00132</name>
</gene>
<dbReference type="GO" id="GO:0003824">
    <property type="term" value="F:catalytic activity"/>
    <property type="evidence" value="ECO:0007669"/>
    <property type="project" value="InterPro"/>
</dbReference>
<dbReference type="InterPro" id="IPR014718">
    <property type="entry name" value="GH-type_carb-bd"/>
</dbReference>
<dbReference type="EMBL" id="VEPZ02001468">
    <property type="protein sequence ID" value="KAE8671498.1"/>
    <property type="molecule type" value="Genomic_DNA"/>
</dbReference>
<reference evidence="1" key="1">
    <citation type="submission" date="2019-09" db="EMBL/GenBank/DDBJ databases">
        <title>Draft genome information of white flower Hibiscus syriacus.</title>
        <authorList>
            <person name="Kim Y.-M."/>
        </authorList>
    </citation>
    <scope>NUCLEOTIDE SEQUENCE [LARGE SCALE GENOMIC DNA]</scope>
    <source>
        <strain evidence="1">YM2019G1</strain>
    </source>
</reference>
<proteinExistence type="predicted"/>
<dbReference type="Proteomes" id="UP000436088">
    <property type="component" value="Unassembled WGS sequence"/>
</dbReference>
<dbReference type="SUPFAM" id="SSF74650">
    <property type="entry name" value="Galactose mutarotase-like"/>
    <property type="match status" value="1"/>
</dbReference>
<dbReference type="PANTHER" id="PTHR32018">
    <property type="entry name" value="RHAMNOGALACTURONATE LYASE FAMILY PROTEIN"/>
    <property type="match status" value="1"/>
</dbReference>
<name>A0A6A2X8X7_HIBSY</name>
<dbReference type="GO" id="GO:0030246">
    <property type="term" value="F:carbohydrate binding"/>
    <property type="evidence" value="ECO:0007669"/>
    <property type="project" value="InterPro"/>
</dbReference>
<sequence length="200" mass="22982">MLKEANIFPIVRRGVPGVYMYDIFEREADFPDADMNQLRIAFKLKKDKFHFMSISDSRQGVMPTAEDREAGRSHVLAYKEAVDDKYQYSEESKDNKLHGWILDDDTVGFWVITPSNEFRTGAPHKQELTSHVGPTALSMFVSGHYAGNDMDTFYQKGNPWKKEFGPVFIYLNSASPDQNHGYRDTLWNDAKRQLSEEIGS</sequence>
<evidence type="ECO:0000313" key="2">
    <source>
        <dbReference type="Proteomes" id="UP000436088"/>
    </source>
</evidence>
<protein>
    <submittedName>
        <fullName evidence="1">Cinnamyl alcohol dehydrogenase 6</fullName>
    </submittedName>
</protein>
<dbReference type="Gene3D" id="2.70.98.10">
    <property type="match status" value="1"/>
</dbReference>
<evidence type="ECO:0000313" key="1">
    <source>
        <dbReference type="EMBL" id="KAE8671498.1"/>
    </source>
</evidence>
<accession>A0A6A2X8X7</accession>
<dbReference type="AlphaFoldDB" id="A0A6A2X8X7"/>
<dbReference type="CDD" id="cd10320">
    <property type="entry name" value="RGL4_N"/>
    <property type="match status" value="1"/>
</dbReference>
<dbReference type="GO" id="GO:0005975">
    <property type="term" value="P:carbohydrate metabolic process"/>
    <property type="evidence" value="ECO:0007669"/>
    <property type="project" value="InterPro"/>
</dbReference>
<dbReference type="InterPro" id="IPR011013">
    <property type="entry name" value="Gal_mutarotase_sf_dom"/>
</dbReference>
<dbReference type="InterPro" id="IPR010325">
    <property type="entry name" value="Rhamnogal_lyase"/>
</dbReference>
<dbReference type="PANTHER" id="PTHR32018:SF6">
    <property type="entry name" value="RHAMNOGALACTURONAN ENDOLYASE"/>
    <property type="match status" value="1"/>
</dbReference>
<comment type="caution">
    <text evidence="1">The sequence shown here is derived from an EMBL/GenBank/DDBJ whole genome shotgun (WGS) entry which is preliminary data.</text>
</comment>
<dbReference type="Pfam" id="PF06045">
    <property type="entry name" value="Rhamnogal_lyase"/>
    <property type="match status" value="1"/>
</dbReference>
<organism evidence="1 2">
    <name type="scientific">Hibiscus syriacus</name>
    <name type="common">Rose of Sharon</name>
    <dbReference type="NCBI Taxonomy" id="106335"/>
    <lineage>
        <taxon>Eukaryota</taxon>
        <taxon>Viridiplantae</taxon>
        <taxon>Streptophyta</taxon>
        <taxon>Embryophyta</taxon>
        <taxon>Tracheophyta</taxon>
        <taxon>Spermatophyta</taxon>
        <taxon>Magnoliopsida</taxon>
        <taxon>eudicotyledons</taxon>
        <taxon>Gunneridae</taxon>
        <taxon>Pentapetalae</taxon>
        <taxon>rosids</taxon>
        <taxon>malvids</taxon>
        <taxon>Malvales</taxon>
        <taxon>Malvaceae</taxon>
        <taxon>Malvoideae</taxon>
        <taxon>Hibiscus</taxon>
    </lineage>
</organism>
<keyword evidence="2" id="KW-1185">Reference proteome</keyword>